<evidence type="ECO:0000313" key="2">
    <source>
        <dbReference type="Proteomes" id="UP000249417"/>
    </source>
</evidence>
<accession>A0A2W5N2D0</accession>
<reference evidence="1 2" key="1">
    <citation type="submission" date="2017-08" db="EMBL/GenBank/DDBJ databases">
        <title>Infants hospitalized years apart are colonized by the same room-sourced microbial strains.</title>
        <authorList>
            <person name="Brooks B."/>
            <person name="Olm M.R."/>
            <person name="Firek B.A."/>
            <person name="Baker R."/>
            <person name="Thomas B.C."/>
            <person name="Morowitz M.J."/>
            <person name="Banfield J.F."/>
        </authorList>
    </citation>
    <scope>NUCLEOTIDE SEQUENCE [LARGE SCALE GENOMIC DNA]</scope>
    <source>
        <strain evidence="1">S2_005_002_R2_29</strain>
    </source>
</reference>
<gene>
    <name evidence="1" type="ORF">DI551_03650</name>
</gene>
<dbReference type="Proteomes" id="UP000249417">
    <property type="component" value="Unassembled WGS sequence"/>
</dbReference>
<dbReference type="AlphaFoldDB" id="A0A2W5N2D0"/>
<proteinExistence type="predicted"/>
<evidence type="ECO:0000313" key="1">
    <source>
        <dbReference type="EMBL" id="PZQ47234.1"/>
    </source>
</evidence>
<name>A0A2W5N2D0_9BACT</name>
<sequence length="195" mass="21714">MGLNYTQLNESVRRFMLLEFDQGGHYISPRLNEAGRARWLPLLRDALQYHTDLWLERELIRRNCFLAAEMFKSPMGGKTITRAINKEQSAKALAEGEFNRFYLRGLCLAAKARDYSHVIVTQGKVLPGITNLAQKSVGSALSVEPLLESLRNNSYKRTDLALGAPENLTTAAFLSARLPAPGEAYALSRQSAPTS</sequence>
<comment type="caution">
    <text evidence="1">The sequence shown here is derived from an EMBL/GenBank/DDBJ whole genome shotgun (WGS) entry which is preliminary data.</text>
</comment>
<dbReference type="EMBL" id="QFQB01000015">
    <property type="protein sequence ID" value="PZQ47234.1"/>
    <property type="molecule type" value="Genomic_DNA"/>
</dbReference>
<organism evidence="1 2">
    <name type="scientific">Micavibrio aeruginosavorus</name>
    <dbReference type="NCBI Taxonomy" id="349221"/>
    <lineage>
        <taxon>Bacteria</taxon>
        <taxon>Pseudomonadati</taxon>
        <taxon>Bdellovibrionota</taxon>
        <taxon>Bdellovibrionia</taxon>
        <taxon>Bdellovibrionales</taxon>
        <taxon>Pseudobdellovibrionaceae</taxon>
        <taxon>Micavibrio</taxon>
    </lineage>
</organism>
<protein>
    <submittedName>
        <fullName evidence="1">Uncharacterized protein</fullName>
    </submittedName>
</protein>